<dbReference type="OrthoDB" id="9807125at2"/>
<keyword evidence="1 2" id="KW-0129">CBS domain</keyword>
<dbReference type="CDD" id="cd04623">
    <property type="entry name" value="CBS_pair_bac_euk"/>
    <property type="match status" value="1"/>
</dbReference>
<dbReference type="SUPFAM" id="SSF54631">
    <property type="entry name" value="CBS-domain pair"/>
    <property type="match status" value="1"/>
</dbReference>
<evidence type="ECO:0000259" key="3">
    <source>
        <dbReference type="PROSITE" id="PS51371"/>
    </source>
</evidence>
<dbReference type="RefSeq" id="WP_027673272.1">
    <property type="nucleotide sequence ID" value="NZ_CP039691.1"/>
</dbReference>
<dbReference type="Proteomes" id="UP000826513">
    <property type="component" value="Chromosome 1"/>
</dbReference>
<dbReference type="PANTHER" id="PTHR43080:SF2">
    <property type="entry name" value="CBS DOMAIN-CONTAINING PROTEIN"/>
    <property type="match status" value="1"/>
</dbReference>
<feature type="domain" description="CBS" evidence="3">
    <location>
        <begin position="78"/>
        <end position="134"/>
    </location>
</feature>
<dbReference type="EMBL" id="CP072167">
    <property type="protein sequence ID" value="QYA06766.1"/>
    <property type="molecule type" value="Genomic_DNA"/>
</dbReference>
<dbReference type="STRING" id="1367849.GCA_000518585_00365"/>
<dbReference type="EMBL" id="CP039691">
    <property type="protein sequence ID" value="QCI97789.1"/>
    <property type="molecule type" value="Genomic_DNA"/>
</dbReference>
<dbReference type="InterPro" id="IPR051257">
    <property type="entry name" value="Diverse_CBS-Domain"/>
</dbReference>
<evidence type="ECO:0000313" key="6">
    <source>
        <dbReference type="EMBL" id="WHA39803.1"/>
    </source>
</evidence>
<dbReference type="AlphaFoldDB" id="A0A4D7DTX1"/>
<evidence type="ECO:0000313" key="7">
    <source>
        <dbReference type="Proteomes" id="UP000298545"/>
    </source>
</evidence>
<organism evidence="4 7">
    <name type="scientific">Agrobacterium larrymoorei</name>
    <dbReference type="NCBI Taxonomy" id="160699"/>
    <lineage>
        <taxon>Bacteria</taxon>
        <taxon>Pseudomonadati</taxon>
        <taxon>Pseudomonadota</taxon>
        <taxon>Alphaproteobacteria</taxon>
        <taxon>Hyphomicrobiales</taxon>
        <taxon>Rhizobiaceae</taxon>
        <taxon>Rhizobium/Agrobacterium group</taxon>
        <taxon>Agrobacterium</taxon>
    </lineage>
</organism>
<gene>
    <name evidence="4" type="ORF">CFBP5473_07595</name>
    <name evidence="6" type="ORF">CFBP5477_008030</name>
    <name evidence="5" type="ORF">J5285_12110</name>
</gene>
<reference evidence="6" key="3">
    <citation type="submission" date="2023-05" db="EMBL/GenBank/DDBJ databases">
        <title>Complete genome sequence of Agrobacterium larrymoorei CFBP5477.</title>
        <authorList>
            <person name="Yen H.-C."/>
            <person name="Chou L."/>
            <person name="Lin Y.-C."/>
            <person name="Lai E.-M."/>
            <person name="Kuo C.-H."/>
        </authorList>
    </citation>
    <scope>NUCLEOTIDE SEQUENCE</scope>
    <source>
        <strain evidence="6">CFBP5477</strain>
    </source>
</reference>
<dbReference type="InterPro" id="IPR046342">
    <property type="entry name" value="CBS_dom_sf"/>
</dbReference>
<protein>
    <submittedName>
        <fullName evidence="4">CBS domain-containing protein</fullName>
    </submittedName>
</protein>
<evidence type="ECO:0000313" key="5">
    <source>
        <dbReference type="EMBL" id="QYA06766.1"/>
    </source>
</evidence>
<dbReference type="KEGG" id="alf:CFBP5473_07595"/>
<dbReference type="Gene3D" id="3.10.580.10">
    <property type="entry name" value="CBS-domain"/>
    <property type="match status" value="1"/>
</dbReference>
<proteinExistence type="predicted"/>
<reference evidence="5 8" key="2">
    <citation type="submission" date="2021-03" db="EMBL/GenBank/DDBJ databases">
        <title>Rapid diversification of plasmids in a genus of pathogenic and nitrogen fixing bacteria.</title>
        <authorList>
            <person name="Weisberg A.J."/>
            <person name="Miller M."/>
            <person name="Ream W."/>
            <person name="Grunwald N.J."/>
            <person name="Chang J.H."/>
        </authorList>
    </citation>
    <scope>NUCLEOTIDE SEQUENCE [LARGE SCALE GENOMIC DNA]</scope>
    <source>
        <strain evidence="5 8">AF3.44</strain>
    </source>
</reference>
<dbReference type="Proteomes" id="UP000298664">
    <property type="component" value="Chromosome Circular"/>
</dbReference>
<dbReference type="InterPro" id="IPR044725">
    <property type="entry name" value="CBSX3_CBS_dom"/>
</dbReference>
<dbReference type="InterPro" id="IPR000644">
    <property type="entry name" value="CBS_dom"/>
</dbReference>
<evidence type="ECO:0000256" key="1">
    <source>
        <dbReference type="ARBA" id="ARBA00023122"/>
    </source>
</evidence>
<name>A0A4D7DTX1_9HYPH</name>
<evidence type="ECO:0000256" key="2">
    <source>
        <dbReference type="PROSITE-ProRule" id="PRU00703"/>
    </source>
</evidence>
<feature type="domain" description="CBS" evidence="3">
    <location>
        <begin position="12"/>
        <end position="70"/>
    </location>
</feature>
<dbReference type="EMBL" id="CP124733">
    <property type="protein sequence ID" value="WHA39803.1"/>
    <property type="molecule type" value="Genomic_DNA"/>
</dbReference>
<accession>A0A4D7DTX1</accession>
<dbReference type="Proteomes" id="UP000298545">
    <property type="component" value="Chromosome circular"/>
</dbReference>
<reference evidence="4 7" key="1">
    <citation type="submission" date="2019-04" db="EMBL/GenBank/DDBJ databases">
        <title>Complete genome sequence of Agrobacterium larrymoorei CFBP5473.</title>
        <authorList>
            <person name="Haryono M."/>
            <person name="Chou L."/>
            <person name="Lin Y.-C."/>
            <person name="Lai E.-M."/>
            <person name="Kuo C.-H."/>
        </authorList>
    </citation>
    <scope>NUCLEOTIDE SEQUENCE [LARGE SCALE GENOMIC DNA]</scope>
    <source>
        <strain evidence="4 7">CFBP5473</strain>
    </source>
</reference>
<evidence type="ECO:0000313" key="8">
    <source>
        <dbReference type="Proteomes" id="UP000826513"/>
    </source>
</evidence>
<evidence type="ECO:0000313" key="4">
    <source>
        <dbReference type="EMBL" id="QCI97789.1"/>
    </source>
</evidence>
<dbReference type="SMART" id="SM00116">
    <property type="entry name" value="CBS"/>
    <property type="match status" value="2"/>
</dbReference>
<dbReference type="PANTHER" id="PTHR43080">
    <property type="entry name" value="CBS DOMAIN-CONTAINING PROTEIN CBSX3, MITOCHONDRIAL"/>
    <property type="match status" value="1"/>
</dbReference>
<dbReference type="PROSITE" id="PS51371">
    <property type="entry name" value="CBS"/>
    <property type="match status" value="2"/>
</dbReference>
<sequence>MPVFVKEILDLKGREVVTVDPDMTLADAAVTLYEHRIGAVVVTDHKGAVLGIFTERDLVRAVAAKAAAALKTTVSDVMTKNVTRCSEESTTDDLMEIMTGGRFRHLPVEANGRLAGIISIGDVVKSRIGEIEAEAEHIKAYIAG</sequence>
<dbReference type="Pfam" id="PF00571">
    <property type="entry name" value="CBS"/>
    <property type="match status" value="2"/>
</dbReference>
<keyword evidence="8" id="KW-1185">Reference proteome</keyword>